<comment type="caution">
    <text evidence="2">The sequence shown here is derived from an EMBL/GenBank/DDBJ whole genome shotgun (WGS) entry which is preliminary data.</text>
</comment>
<dbReference type="InParanoid" id="A0A2P5C6K9"/>
<evidence type="ECO:0000313" key="3">
    <source>
        <dbReference type="Proteomes" id="UP000237000"/>
    </source>
</evidence>
<proteinExistence type="predicted"/>
<dbReference type="AlphaFoldDB" id="A0A2P5C6K9"/>
<dbReference type="EMBL" id="JXTC01000406">
    <property type="protein sequence ID" value="PON56645.1"/>
    <property type="molecule type" value="Genomic_DNA"/>
</dbReference>
<organism evidence="2 3">
    <name type="scientific">Trema orientale</name>
    <name type="common">Charcoal tree</name>
    <name type="synonym">Celtis orientalis</name>
    <dbReference type="NCBI Taxonomy" id="63057"/>
    <lineage>
        <taxon>Eukaryota</taxon>
        <taxon>Viridiplantae</taxon>
        <taxon>Streptophyta</taxon>
        <taxon>Embryophyta</taxon>
        <taxon>Tracheophyta</taxon>
        <taxon>Spermatophyta</taxon>
        <taxon>Magnoliopsida</taxon>
        <taxon>eudicotyledons</taxon>
        <taxon>Gunneridae</taxon>
        <taxon>Pentapetalae</taxon>
        <taxon>rosids</taxon>
        <taxon>fabids</taxon>
        <taxon>Rosales</taxon>
        <taxon>Cannabaceae</taxon>
        <taxon>Trema</taxon>
    </lineage>
</organism>
<name>A0A2P5C6K9_TREOI</name>
<dbReference type="OrthoDB" id="10359515at2759"/>
<evidence type="ECO:0000313" key="2">
    <source>
        <dbReference type="EMBL" id="PON56645.1"/>
    </source>
</evidence>
<dbReference type="Proteomes" id="UP000237000">
    <property type="component" value="Unassembled WGS sequence"/>
</dbReference>
<feature type="region of interest" description="Disordered" evidence="1">
    <location>
        <begin position="17"/>
        <end position="38"/>
    </location>
</feature>
<gene>
    <name evidence="2" type="ORF">TorRG33x02_295760</name>
</gene>
<feature type="compositionally biased region" description="Basic and acidic residues" evidence="1">
    <location>
        <begin position="28"/>
        <end position="38"/>
    </location>
</feature>
<protein>
    <submittedName>
        <fullName evidence="2">Uncharacterized protein</fullName>
    </submittedName>
</protein>
<sequence>MQLKIKPFKRRFSDIDNFDEQSHPYGDNSKKIKPSNDVDMPVKKFKSLNKDKPSNHQFSDQVTLEECFFISG</sequence>
<reference evidence="3" key="1">
    <citation type="submission" date="2016-06" db="EMBL/GenBank/DDBJ databases">
        <title>Parallel loss of symbiosis genes in relatives of nitrogen-fixing non-legume Parasponia.</title>
        <authorList>
            <person name="Van Velzen R."/>
            <person name="Holmer R."/>
            <person name="Bu F."/>
            <person name="Rutten L."/>
            <person name="Van Zeijl A."/>
            <person name="Liu W."/>
            <person name="Santuari L."/>
            <person name="Cao Q."/>
            <person name="Sharma T."/>
            <person name="Shen D."/>
            <person name="Roswanjaya Y."/>
            <person name="Wardhani T."/>
            <person name="Kalhor M.S."/>
            <person name="Jansen J."/>
            <person name="Van den Hoogen J."/>
            <person name="Gungor B."/>
            <person name="Hartog M."/>
            <person name="Hontelez J."/>
            <person name="Verver J."/>
            <person name="Yang W.-C."/>
            <person name="Schijlen E."/>
            <person name="Repin R."/>
            <person name="Schilthuizen M."/>
            <person name="Schranz E."/>
            <person name="Heidstra R."/>
            <person name="Miyata K."/>
            <person name="Fedorova E."/>
            <person name="Kohlen W."/>
            <person name="Bisseling T."/>
            <person name="Smit S."/>
            <person name="Geurts R."/>
        </authorList>
    </citation>
    <scope>NUCLEOTIDE SEQUENCE [LARGE SCALE GENOMIC DNA]</scope>
    <source>
        <strain evidence="3">cv. RG33-2</strain>
    </source>
</reference>
<accession>A0A2P5C6K9</accession>
<keyword evidence="3" id="KW-1185">Reference proteome</keyword>
<evidence type="ECO:0000256" key="1">
    <source>
        <dbReference type="SAM" id="MobiDB-lite"/>
    </source>
</evidence>